<dbReference type="Proteomes" id="UP001580346">
    <property type="component" value="Unassembled WGS sequence"/>
</dbReference>
<dbReference type="EMBL" id="JBHHMI010000017">
    <property type="protein sequence ID" value="MFB5268571.1"/>
    <property type="molecule type" value="Genomic_DNA"/>
</dbReference>
<name>A0ABV5AZL5_9BACL</name>
<sequence length="81" mass="8685">MPVFSPALTIHLLQQPLCSLHQLNGLPTASCASWGSPFRHGWLQNCPSGTLQGHRFISEMVLVGVAVLLIRDSGYGGGEDI</sequence>
<protein>
    <submittedName>
        <fullName evidence="1">Uncharacterized protein</fullName>
    </submittedName>
</protein>
<evidence type="ECO:0000313" key="1">
    <source>
        <dbReference type="EMBL" id="MFB5268571.1"/>
    </source>
</evidence>
<accession>A0ABV5AZL5</accession>
<comment type="caution">
    <text evidence="1">The sequence shown here is derived from an EMBL/GenBank/DDBJ whole genome shotgun (WGS) entry which is preliminary data.</text>
</comment>
<proteinExistence type="predicted"/>
<evidence type="ECO:0000313" key="2">
    <source>
        <dbReference type="Proteomes" id="UP001580346"/>
    </source>
</evidence>
<dbReference type="RefSeq" id="WP_375356804.1">
    <property type="nucleotide sequence ID" value="NZ_JBHHMI010000017.1"/>
</dbReference>
<gene>
    <name evidence="1" type="ORF">ACE41H_17550</name>
</gene>
<reference evidence="1 2" key="1">
    <citation type="submission" date="2024-09" db="EMBL/GenBank/DDBJ databases">
        <title>Paenibacillus zeirhizospherea sp. nov., isolated from surface of the maize (Zea mays) roots in a horticulture field, Hungary.</title>
        <authorList>
            <person name="Marton D."/>
            <person name="Farkas M."/>
            <person name="Bedics A."/>
            <person name="Toth E."/>
            <person name="Tancsics A."/>
            <person name="Boka K."/>
            <person name="Maroti G."/>
            <person name="Kriszt B."/>
            <person name="Cserhati M."/>
        </authorList>
    </citation>
    <scope>NUCLEOTIDE SEQUENCE [LARGE SCALE GENOMIC DNA]</scope>
    <source>
        <strain evidence="1 2">KCTC 33519</strain>
    </source>
</reference>
<keyword evidence="2" id="KW-1185">Reference proteome</keyword>
<organism evidence="1 2">
    <name type="scientific">Paenibacillus enshidis</name>
    <dbReference type="NCBI Taxonomy" id="1458439"/>
    <lineage>
        <taxon>Bacteria</taxon>
        <taxon>Bacillati</taxon>
        <taxon>Bacillota</taxon>
        <taxon>Bacilli</taxon>
        <taxon>Bacillales</taxon>
        <taxon>Paenibacillaceae</taxon>
        <taxon>Paenibacillus</taxon>
    </lineage>
</organism>